<feature type="compositionally biased region" description="Low complexity" evidence="3">
    <location>
        <begin position="40"/>
        <end position="52"/>
    </location>
</feature>
<gene>
    <name evidence="6" type="ORF">FVP60_04580</name>
</gene>
<evidence type="ECO:0000256" key="2">
    <source>
        <dbReference type="ARBA" id="ARBA00022729"/>
    </source>
</evidence>
<evidence type="ECO:0000259" key="5">
    <source>
        <dbReference type="Pfam" id="PF13458"/>
    </source>
</evidence>
<dbReference type="AlphaFoldDB" id="A0A5C8HSD7"/>
<dbReference type="PANTHER" id="PTHR30483">
    <property type="entry name" value="LEUCINE-SPECIFIC-BINDING PROTEIN"/>
    <property type="match status" value="1"/>
</dbReference>
<dbReference type="SUPFAM" id="SSF53822">
    <property type="entry name" value="Periplasmic binding protein-like I"/>
    <property type="match status" value="1"/>
</dbReference>
<evidence type="ECO:0000256" key="3">
    <source>
        <dbReference type="SAM" id="MobiDB-lite"/>
    </source>
</evidence>
<comment type="caution">
    <text evidence="6">The sequence shown here is derived from an EMBL/GenBank/DDBJ whole genome shotgun (WGS) entry which is preliminary data.</text>
</comment>
<comment type="similarity">
    <text evidence="1">Belongs to the leucine-binding protein family.</text>
</comment>
<keyword evidence="2 4" id="KW-0732">Signal</keyword>
<feature type="region of interest" description="Disordered" evidence="3">
    <location>
        <begin position="33"/>
        <end position="52"/>
    </location>
</feature>
<dbReference type="PROSITE" id="PS51257">
    <property type="entry name" value="PROKAR_LIPOPROTEIN"/>
    <property type="match status" value="1"/>
</dbReference>
<feature type="domain" description="Leucine-binding protein" evidence="5">
    <location>
        <begin position="57"/>
        <end position="364"/>
    </location>
</feature>
<protein>
    <submittedName>
        <fullName evidence="6">ABC transporter substrate-binding protein</fullName>
    </submittedName>
</protein>
<dbReference type="OrthoDB" id="7337537at2"/>
<dbReference type="InterPro" id="IPR028082">
    <property type="entry name" value="Peripla_BP_I"/>
</dbReference>
<dbReference type="InterPro" id="IPR028081">
    <property type="entry name" value="Leu-bd"/>
</dbReference>
<dbReference type="Pfam" id="PF13458">
    <property type="entry name" value="Peripla_BP_6"/>
    <property type="match status" value="1"/>
</dbReference>
<dbReference type="RefSeq" id="WP_147825048.1">
    <property type="nucleotide sequence ID" value="NZ_BAAARG010000001.1"/>
</dbReference>
<name>A0A5C8HSD7_9MICO</name>
<accession>A0A5C8HSD7</accession>
<evidence type="ECO:0000256" key="1">
    <source>
        <dbReference type="ARBA" id="ARBA00010062"/>
    </source>
</evidence>
<feature type="chain" id="PRO_5038626604" evidence="4">
    <location>
        <begin position="28"/>
        <end position="427"/>
    </location>
</feature>
<evidence type="ECO:0000256" key="4">
    <source>
        <dbReference type="SAM" id="SignalP"/>
    </source>
</evidence>
<organism evidence="6 7">
    <name type="scientific">Microbacterium mitrae</name>
    <dbReference type="NCBI Taxonomy" id="664640"/>
    <lineage>
        <taxon>Bacteria</taxon>
        <taxon>Bacillati</taxon>
        <taxon>Actinomycetota</taxon>
        <taxon>Actinomycetes</taxon>
        <taxon>Micrococcales</taxon>
        <taxon>Microbacteriaceae</taxon>
        <taxon>Microbacterium</taxon>
    </lineage>
</organism>
<dbReference type="PANTHER" id="PTHR30483:SF6">
    <property type="entry name" value="PERIPLASMIC BINDING PROTEIN OF ABC TRANSPORTER FOR NATURAL AMINO ACIDS"/>
    <property type="match status" value="1"/>
</dbReference>
<reference evidence="6 7" key="1">
    <citation type="submission" date="2019-08" db="EMBL/GenBank/DDBJ databases">
        <authorList>
            <person name="Dong K."/>
        </authorList>
    </citation>
    <scope>NUCLEOTIDE SEQUENCE [LARGE SCALE GENOMIC DNA]</scope>
    <source>
        <strain evidence="6 7">M4-8</strain>
    </source>
</reference>
<dbReference type="EMBL" id="VRSW01000001">
    <property type="protein sequence ID" value="TXK06239.1"/>
    <property type="molecule type" value="Genomic_DNA"/>
</dbReference>
<sequence>MYGTLKARKGKVFAGVALAAASALVLAGCSTGGGGEDPTTDPTTDSTSSAPSGEALTLKLGSLLPQTGSLSFLGPPMESGVLLAVEEVNAADAGITIDYTAVDEGDTKTKAFETSIESLRGKGITALIGAASSGVSKLILDGNVEAGIMQISPSNTSPDFTDWNDNGLYFRTAPSDLLQGEVLGNLIADDGHATLAVLYQNDAYGSGLDAAITETFEGAGGEVVEHQTFNVGDTQFDAQIQAVVAANPDAVAIVSYEEFKALAPALVSAGITADQMYLVDGNLSNYGPDMSIDLTGAKGTRPGPKLEDDFTDRLQAAWTAAGNSEVNDFTYAAEAYDGVILTALAALAAGSTDGADMAAKMAEISGGTGDGEKCTEFAACAALIAEGKTIDYDGYSGDVTFDENGDPKGAAIGTYEYLADNMTTRID</sequence>
<evidence type="ECO:0000313" key="7">
    <source>
        <dbReference type="Proteomes" id="UP000321196"/>
    </source>
</evidence>
<dbReference type="InterPro" id="IPR051010">
    <property type="entry name" value="BCAA_transport"/>
</dbReference>
<dbReference type="Gene3D" id="3.40.50.2300">
    <property type="match status" value="3"/>
</dbReference>
<keyword evidence="7" id="KW-1185">Reference proteome</keyword>
<feature type="signal peptide" evidence="4">
    <location>
        <begin position="1"/>
        <end position="27"/>
    </location>
</feature>
<proteinExistence type="inferred from homology"/>
<evidence type="ECO:0000313" key="6">
    <source>
        <dbReference type="EMBL" id="TXK06239.1"/>
    </source>
</evidence>
<dbReference type="Proteomes" id="UP000321196">
    <property type="component" value="Unassembled WGS sequence"/>
</dbReference>
<dbReference type="CDD" id="cd06346">
    <property type="entry name" value="PBP1_ABC_ligand_binding-like"/>
    <property type="match status" value="1"/>
</dbReference>